<keyword evidence="4" id="KW-0238">DNA-binding</keyword>
<keyword evidence="3" id="KW-0805">Transcription regulation</keyword>
<dbReference type="OrthoDB" id="780830at2759"/>
<gene>
    <name evidence="9" type="primary">TorERF49</name>
    <name evidence="9" type="ORF">TorRG33x02_314280</name>
</gene>
<reference evidence="10" key="1">
    <citation type="submission" date="2016-06" db="EMBL/GenBank/DDBJ databases">
        <title>Parallel loss of symbiosis genes in relatives of nitrogen-fixing non-legume Parasponia.</title>
        <authorList>
            <person name="Van Velzen R."/>
            <person name="Holmer R."/>
            <person name="Bu F."/>
            <person name="Rutten L."/>
            <person name="Van Zeijl A."/>
            <person name="Liu W."/>
            <person name="Santuari L."/>
            <person name="Cao Q."/>
            <person name="Sharma T."/>
            <person name="Shen D."/>
            <person name="Roswanjaya Y."/>
            <person name="Wardhani T."/>
            <person name="Kalhor M.S."/>
            <person name="Jansen J."/>
            <person name="Van den Hoogen J."/>
            <person name="Gungor B."/>
            <person name="Hartog M."/>
            <person name="Hontelez J."/>
            <person name="Verver J."/>
            <person name="Yang W.-C."/>
            <person name="Schijlen E."/>
            <person name="Repin R."/>
            <person name="Schilthuizen M."/>
            <person name="Schranz E."/>
            <person name="Heidstra R."/>
            <person name="Miyata K."/>
            <person name="Fedorova E."/>
            <person name="Kohlen W."/>
            <person name="Bisseling T."/>
            <person name="Smit S."/>
            <person name="Geurts R."/>
        </authorList>
    </citation>
    <scope>NUCLEOTIDE SEQUENCE [LARGE SCALE GENOMIC DNA]</scope>
    <source>
        <strain evidence="10">cv. RG33-2</strain>
    </source>
</reference>
<dbReference type="PANTHER" id="PTHR31677:SF118">
    <property type="entry name" value="OS04G0399800 PROTEIN"/>
    <property type="match status" value="1"/>
</dbReference>
<dbReference type="Gene3D" id="3.30.730.10">
    <property type="entry name" value="AP2/ERF domain"/>
    <property type="match status" value="1"/>
</dbReference>
<evidence type="ECO:0000256" key="1">
    <source>
        <dbReference type="ARBA" id="ARBA00004123"/>
    </source>
</evidence>
<organism evidence="9 10">
    <name type="scientific">Trema orientale</name>
    <name type="common">Charcoal tree</name>
    <name type="synonym">Celtis orientalis</name>
    <dbReference type="NCBI Taxonomy" id="63057"/>
    <lineage>
        <taxon>Eukaryota</taxon>
        <taxon>Viridiplantae</taxon>
        <taxon>Streptophyta</taxon>
        <taxon>Embryophyta</taxon>
        <taxon>Tracheophyta</taxon>
        <taxon>Spermatophyta</taxon>
        <taxon>Magnoliopsida</taxon>
        <taxon>eudicotyledons</taxon>
        <taxon>Gunneridae</taxon>
        <taxon>Pentapetalae</taxon>
        <taxon>rosids</taxon>
        <taxon>fabids</taxon>
        <taxon>Rosales</taxon>
        <taxon>Cannabaceae</taxon>
        <taxon>Trema</taxon>
    </lineage>
</organism>
<comment type="subcellular location">
    <subcellularLocation>
        <location evidence="1">Nucleus</location>
    </subcellularLocation>
</comment>
<dbReference type="PANTHER" id="PTHR31677">
    <property type="entry name" value="AP2 DOMAIN CLASS TRANSCRIPTION FACTOR"/>
    <property type="match status" value="1"/>
</dbReference>
<evidence type="ECO:0000256" key="5">
    <source>
        <dbReference type="ARBA" id="ARBA00023163"/>
    </source>
</evidence>
<dbReference type="PROSITE" id="PS51032">
    <property type="entry name" value="AP2_ERF"/>
    <property type="match status" value="1"/>
</dbReference>
<dbReference type="PRINTS" id="PR00367">
    <property type="entry name" value="ETHRSPELEMNT"/>
</dbReference>
<evidence type="ECO:0000256" key="4">
    <source>
        <dbReference type="ARBA" id="ARBA00023125"/>
    </source>
</evidence>
<dbReference type="SUPFAM" id="SSF54171">
    <property type="entry name" value="DNA-binding domain"/>
    <property type="match status" value="1"/>
</dbReference>
<dbReference type="GO" id="GO:0009873">
    <property type="term" value="P:ethylene-activated signaling pathway"/>
    <property type="evidence" value="ECO:0007669"/>
    <property type="project" value="UniProtKB-KW"/>
</dbReference>
<keyword evidence="6" id="KW-0539">Nucleus</keyword>
<dbReference type="EMBL" id="JXTC01000485">
    <property type="protein sequence ID" value="PON50502.1"/>
    <property type="molecule type" value="Genomic_DNA"/>
</dbReference>
<keyword evidence="10" id="KW-1185">Reference proteome</keyword>
<dbReference type="InterPro" id="IPR016177">
    <property type="entry name" value="DNA-bd_dom_sf"/>
</dbReference>
<proteinExistence type="predicted"/>
<dbReference type="InterPro" id="IPR036955">
    <property type="entry name" value="AP2/ERF_dom_sf"/>
</dbReference>
<feature type="domain" description="AP2/ERF" evidence="8">
    <location>
        <begin position="42"/>
        <end position="99"/>
    </location>
</feature>
<name>A0A2P5BNY5_TREOI</name>
<evidence type="ECO:0000256" key="3">
    <source>
        <dbReference type="ARBA" id="ARBA00023015"/>
    </source>
</evidence>
<evidence type="ECO:0000256" key="7">
    <source>
        <dbReference type="SAM" id="MobiDB-lite"/>
    </source>
</evidence>
<evidence type="ECO:0000313" key="10">
    <source>
        <dbReference type="Proteomes" id="UP000237000"/>
    </source>
</evidence>
<dbReference type="GO" id="GO:0003677">
    <property type="term" value="F:DNA binding"/>
    <property type="evidence" value="ECO:0007669"/>
    <property type="project" value="UniProtKB-KW"/>
</dbReference>
<evidence type="ECO:0000259" key="8">
    <source>
        <dbReference type="PROSITE" id="PS51032"/>
    </source>
</evidence>
<dbReference type="CDD" id="cd00018">
    <property type="entry name" value="AP2"/>
    <property type="match status" value="1"/>
</dbReference>
<dbReference type="GO" id="GO:0003700">
    <property type="term" value="F:DNA-binding transcription factor activity"/>
    <property type="evidence" value="ECO:0007669"/>
    <property type="project" value="InterPro"/>
</dbReference>
<dbReference type="InterPro" id="IPR001471">
    <property type="entry name" value="AP2/ERF_dom"/>
</dbReference>
<accession>A0A2P5BNY5</accession>
<dbReference type="STRING" id="63057.A0A2P5BNY5"/>
<dbReference type="Proteomes" id="UP000237000">
    <property type="component" value="Unassembled WGS sequence"/>
</dbReference>
<dbReference type="SMART" id="SM00380">
    <property type="entry name" value="AP2"/>
    <property type="match status" value="1"/>
</dbReference>
<dbReference type="GO" id="GO:0005634">
    <property type="term" value="C:nucleus"/>
    <property type="evidence" value="ECO:0007669"/>
    <property type="project" value="UniProtKB-SubCell"/>
</dbReference>
<evidence type="ECO:0000313" key="9">
    <source>
        <dbReference type="EMBL" id="PON50502.1"/>
    </source>
</evidence>
<evidence type="ECO:0000256" key="6">
    <source>
        <dbReference type="ARBA" id="ARBA00023242"/>
    </source>
</evidence>
<evidence type="ECO:0000256" key="2">
    <source>
        <dbReference type="ARBA" id="ARBA00022745"/>
    </source>
</evidence>
<feature type="region of interest" description="Disordered" evidence="7">
    <location>
        <begin position="268"/>
        <end position="301"/>
    </location>
</feature>
<dbReference type="Pfam" id="PF00847">
    <property type="entry name" value="AP2"/>
    <property type="match status" value="1"/>
</dbReference>
<comment type="caution">
    <text evidence="9">The sequence shown here is derived from an EMBL/GenBank/DDBJ whole genome shotgun (WGS) entry which is preliminary data.</text>
</comment>
<keyword evidence="2" id="KW-0936">Ethylene signaling pathway</keyword>
<sequence length="358" mass="39291">MNGSPVGASNINNIKSINKKMMKKQGAGAGHSPQAAEREGARFLGVRRRPWGRYAAEIRDPSTKERHWLGTFDTAEEAALAYDRAARSMRGSRARTNFVYSDMPAGSALTSILSPEDPSINGSNVNVNVNVNFSAALQHQHRHQHQQMNIPHAAAPTDHDHDHDQPQPAHPLLMAADKQLDLINHHHHDQYYDYFSSSTTSTAAPLLLDDTSSLYSCPGHQYNYNSLMNNYEQQQEKQAMMIINTSSSSTGSNYNTSNNINSNYFSSSSSSAELPPFPDSDITSYKNDHHHADEQSSTTTAGGASYFGMGMELDYYSNSGAYAVHSPLFSTMPSVSDALPSLDAFDLAPSNTPSSFFF</sequence>
<dbReference type="AlphaFoldDB" id="A0A2P5BNY5"/>
<dbReference type="FunFam" id="3.30.730.10:FF:000001">
    <property type="entry name" value="Ethylene-responsive transcription factor 2"/>
    <property type="match status" value="1"/>
</dbReference>
<keyword evidence="5" id="KW-0804">Transcription</keyword>
<dbReference type="InParanoid" id="A0A2P5BNY5"/>
<protein>
    <submittedName>
        <fullName evidence="9">AP2/ERF transcription factor</fullName>
    </submittedName>
</protein>